<protein>
    <submittedName>
        <fullName evidence="9">PLDc_N domain-containing protein</fullName>
    </submittedName>
</protein>
<evidence type="ECO:0000256" key="6">
    <source>
        <dbReference type="SAM" id="MobiDB-lite"/>
    </source>
</evidence>
<feature type="compositionally biased region" description="Basic and acidic residues" evidence="6">
    <location>
        <begin position="84"/>
        <end position="96"/>
    </location>
</feature>
<dbReference type="RefSeq" id="WP_175347934.1">
    <property type="nucleotide sequence ID" value="NZ_JABMCI010000066.1"/>
</dbReference>
<evidence type="ECO:0000256" key="1">
    <source>
        <dbReference type="ARBA" id="ARBA00004651"/>
    </source>
</evidence>
<dbReference type="GO" id="GO:0005886">
    <property type="term" value="C:plasma membrane"/>
    <property type="evidence" value="ECO:0007669"/>
    <property type="project" value="UniProtKB-SubCell"/>
</dbReference>
<evidence type="ECO:0000256" key="3">
    <source>
        <dbReference type="ARBA" id="ARBA00022692"/>
    </source>
</evidence>
<evidence type="ECO:0000313" key="9">
    <source>
        <dbReference type="EMBL" id="NUU17972.1"/>
    </source>
</evidence>
<gene>
    <name evidence="9" type="ORF">HP550_12000</name>
</gene>
<accession>A0A7Y6A3F6</accession>
<keyword evidence="2" id="KW-1003">Cell membrane</keyword>
<dbReference type="Proteomes" id="UP000565724">
    <property type="component" value="Unassembled WGS sequence"/>
</dbReference>
<keyword evidence="4 7" id="KW-1133">Transmembrane helix</keyword>
<keyword evidence="3 7" id="KW-0812">Transmembrane</keyword>
<comment type="caution">
    <text evidence="9">The sequence shown here is derived from an EMBL/GenBank/DDBJ whole genome shotgun (WGS) entry which is preliminary data.</text>
</comment>
<organism evidence="9 10">
    <name type="scientific">Cellulomonas humilata</name>
    <dbReference type="NCBI Taxonomy" id="144055"/>
    <lineage>
        <taxon>Bacteria</taxon>
        <taxon>Bacillati</taxon>
        <taxon>Actinomycetota</taxon>
        <taxon>Actinomycetes</taxon>
        <taxon>Micrococcales</taxon>
        <taxon>Cellulomonadaceae</taxon>
        <taxon>Cellulomonas</taxon>
    </lineage>
</organism>
<keyword evidence="10" id="KW-1185">Reference proteome</keyword>
<evidence type="ECO:0000256" key="4">
    <source>
        <dbReference type="ARBA" id="ARBA00022989"/>
    </source>
</evidence>
<evidence type="ECO:0000259" key="8">
    <source>
        <dbReference type="Pfam" id="PF13396"/>
    </source>
</evidence>
<feature type="compositionally biased region" description="Low complexity" evidence="6">
    <location>
        <begin position="97"/>
        <end position="107"/>
    </location>
</feature>
<dbReference type="AlphaFoldDB" id="A0A7Y6A3F6"/>
<evidence type="ECO:0000256" key="2">
    <source>
        <dbReference type="ARBA" id="ARBA00022475"/>
    </source>
</evidence>
<dbReference type="InterPro" id="IPR027379">
    <property type="entry name" value="CLS_N"/>
</dbReference>
<dbReference type="EMBL" id="JABMCI010000066">
    <property type="protein sequence ID" value="NUU17972.1"/>
    <property type="molecule type" value="Genomic_DNA"/>
</dbReference>
<feature type="domain" description="Cardiolipin synthase N-terminal" evidence="8">
    <location>
        <begin position="12"/>
        <end position="55"/>
    </location>
</feature>
<keyword evidence="5 7" id="KW-0472">Membrane</keyword>
<proteinExistence type="predicted"/>
<evidence type="ECO:0000256" key="7">
    <source>
        <dbReference type="SAM" id="Phobius"/>
    </source>
</evidence>
<feature type="region of interest" description="Disordered" evidence="6">
    <location>
        <begin position="60"/>
        <end position="107"/>
    </location>
</feature>
<dbReference type="Pfam" id="PF13396">
    <property type="entry name" value="PLDc_N"/>
    <property type="match status" value="1"/>
</dbReference>
<feature type="transmembrane region" description="Helical" evidence="7">
    <location>
        <begin position="35"/>
        <end position="54"/>
    </location>
</feature>
<reference evidence="9 10" key="1">
    <citation type="submission" date="2020-05" db="EMBL/GenBank/DDBJ databases">
        <title>Genome Sequencing of Type Strains.</title>
        <authorList>
            <person name="Lemaire J.F."/>
            <person name="Inderbitzin P."/>
            <person name="Gregorio O.A."/>
            <person name="Collins S.B."/>
            <person name="Wespe N."/>
            <person name="Knight-Connoni V."/>
        </authorList>
    </citation>
    <scope>NUCLEOTIDE SEQUENCE [LARGE SCALE GENOMIC DNA]</scope>
    <source>
        <strain evidence="9 10">ATCC 25174</strain>
    </source>
</reference>
<comment type="subcellular location">
    <subcellularLocation>
        <location evidence="1">Cell membrane</location>
        <topology evidence="1">Multi-pass membrane protein</topology>
    </subcellularLocation>
</comment>
<evidence type="ECO:0000313" key="10">
    <source>
        <dbReference type="Proteomes" id="UP000565724"/>
    </source>
</evidence>
<evidence type="ECO:0000256" key="5">
    <source>
        <dbReference type="ARBA" id="ARBA00023136"/>
    </source>
</evidence>
<name>A0A7Y6A3F6_9CELL</name>
<sequence>MRNLAVLLIIGLTVYCAFDVIRSTAEERLGVHPALWVLLILFVPLLGAVVWLAVRWSRRTAAAGSPGAPRQSRRPTAPDDDPEFLWRLDEDRRRADPGSSDDSPPVP</sequence>